<gene>
    <name evidence="3" type="ORF">AVDCRST_MAG79-2421</name>
</gene>
<accession>A0A6J4UG93</accession>
<sequence>MDGLANFIESLALIYLLMILAYVVMSMLPLPYNVWVGRIRQFLDQTVSPYLNVFRRFIPPIGMFDLSPIVAIFVLQIVSRIVVGVLRG</sequence>
<protein>
    <submittedName>
        <fullName evidence="3">Cell division integral membrane protein, YggT and half-length relatives</fullName>
    </submittedName>
</protein>
<dbReference type="GO" id="GO:0051301">
    <property type="term" value="P:cell division"/>
    <property type="evidence" value="ECO:0007669"/>
    <property type="project" value="UniProtKB-KW"/>
</dbReference>
<comment type="similarity">
    <text evidence="1">Belongs to the YggT family.</text>
</comment>
<evidence type="ECO:0000313" key="3">
    <source>
        <dbReference type="EMBL" id="CAA9547375.1"/>
    </source>
</evidence>
<keyword evidence="3" id="KW-0131">Cell cycle</keyword>
<keyword evidence="2" id="KW-0812">Transmembrane</keyword>
<organism evidence="3">
    <name type="scientific">uncultured Thermoleophilia bacterium</name>
    <dbReference type="NCBI Taxonomy" id="1497501"/>
    <lineage>
        <taxon>Bacteria</taxon>
        <taxon>Bacillati</taxon>
        <taxon>Actinomycetota</taxon>
        <taxon>Thermoleophilia</taxon>
        <taxon>environmental samples</taxon>
    </lineage>
</organism>
<dbReference type="AlphaFoldDB" id="A0A6J4UG93"/>
<feature type="transmembrane region" description="Helical" evidence="2">
    <location>
        <begin position="12"/>
        <end position="36"/>
    </location>
</feature>
<evidence type="ECO:0000256" key="2">
    <source>
        <dbReference type="SAM" id="Phobius"/>
    </source>
</evidence>
<keyword evidence="2" id="KW-0472">Membrane</keyword>
<proteinExistence type="inferred from homology"/>
<dbReference type="EMBL" id="CADCWC010000364">
    <property type="protein sequence ID" value="CAA9547375.1"/>
    <property type="molecule type" value="Genomic_DNA"/>
</dbReference>
<keyword evidence="2" id="KW-1133">Transmembrane helix</keyword>
<dbReference type="PANTHER" id="PTHR33219:SF14">
    <property type="entry name" value="PROTEIN COFACTOR ASSEMBLY OF COMPLEX C SUBUNIT B CCB3, CHLOROPLASTIC-RELATED"/>
    <property type="match status" value="1"/>
</dbReference>
<reference evidence="3" key="1">
    <citation type="submission" date="2020-02" db="EMBL/GenBank/DDBJ databases">
        <authorList>
            <person name="Meier V. D."/>
        </authorList>
    </citation>
    <scope>NUCLEOTIDE SEQUENCE</scope>
    <source>
        <strain evidence="3">AVDCRST_MAG79</strain>
    </source>
</reference>
<dbReference type="Pfam" id="PF02325">
    <property type="entry name" value="CCB3_YggT"/>
    <property type="match status" value="1"/>
</dbReference>
<evidence type="ECO:0000256" key="1">
    <source>
        <dbReference type="ARBA" id="ARBA00010894"/>
    </source>
</evidence>
<feature type="transmembrane region" description="Helical" evidence="2">
    <location>
        <begin position="57"/>
        <end position="78"/>
    </location>
</feature>
<dbReference type="GO" id="GO:0016020">
    <property type="term" value="C:membrane"/>
    <property type="evidence" value="ECO:0007669"/>
    <property type="project" value="InterPro"/>
</dbReference>
<dbReference type="PANTHER" id="PTHR33219">
    <property type="entry name" value="YLMG HOMOLOG PROTEIN 2, CHLOROPLASTIC"/>
    <property type="match status" value="1"/>
</dbReference>
<dbReference type="InterPro" id="IPR003425">
    <property type="entry name" value="CCB3/YggT"/>
</dbReference>
<keyword evidence="3" id="KW-0132">Cell division</keyword>
<name>A0A6J4UG93_9ACTN</name>